<dbReference type="PROSITE" id="PS01047">
    <property type="entry name" value="HMA_1"/>
    <property type="match status" value="1"/>
</dbReference>
<dbReference type="Gene3D" id="3.30.70.100">
    <property type="match status" value="1"/>
</dbReference>
<evidence type="ECO:0000256" key="1">
    <source>
        <dbReference type="ARBA" id="ARBA00022723"/>
    </source>
</evidence>
<organism evidence="3 4">
    <name type="scientific">Fontibacillus phaseoli</name>
    <dbReference type="NCBI Taxonomy" id="1416533"/>
    <lineage>
        <taxon>Bacteria</taxon>
        <taxon>Bacillati</taxon>
        <taxon>Bacillota</taxon>
        <taxon>Bacilli</taxon>
        <taxon>Bacillales</taxon>
        <taxon>Paenibacillaceae</taxon>
        <taxon>Fontibacillus</taxon>
    </lineage>
</organism>
<dbReference type="EMBL" id="QPJW01000007">
    <property type="protein sequence ID" value="RCX18079.1"/>
    <property type="molecule type" value="Genomic_DNA"/>
</dbReference>
<sequence length="73" mass="8046">MKKLVLGLEPLSCPSCIKKIDTALNNTAGVDEAKVLFHAGKVRIKYHEEKVQPEALRKVISELGYPVISQNVS</sequence>
<dbReference type="PROSITE" id="PS50846">
    <property type="entry name" value="HMA_2"/>
    <property type="match status" value="1"/>
</dbReference>
<dbReference type="GO" id="GO:0046872">
    <property type="term" value="F:metal ion binding"/>
    <property type="evidence" value="ECO:0007669"/>
    <property type="project" value="UniProtKB-KW"/>
</dbReference>
<keyword evidence="1" id="KW-0479">Metal-binding</keyword>
<reference evidence="3 4" key="1">
    <citation type="submission" date="2018-07" db="EMBL/GenBank/DDBJ databases">
        <title>Genomic Encyclopedia of Type Strains, Phase III (KMG-III): the genomes of soil and plant-associated and newly described type strains.</title>
        <authorList>
            <person name="Whitman W."/>
        </authorList>
    </citation>
    <scope>NUCLEOTIDE SEQUENCE [LARGE SCALE GENOMIC DNA]</scope>
    <source>
        <strain evidence="3 4">CECT 8333</strain>
    </source>
</reference>
<dbReference type="InterPro" id="IPR036163">
    <property type="entry name" value="HMA_dom_sf"/>
</dbReference>
<evidence type="ECO:0000313" key="3">
    <source>
        <dbReference type="EMBL" id="RCX18079.1"/>
    </source>
</evidence>
<dbReference type="RefSeq" id="WP_114497595.1">
    <property type="nucleotide sequence ID" value="NZ_QPJW01000007.1"/>
</dbReference>
<dbReference type="FunFam" id="3.30.70.100:FF:000001">
    <property type="entry name" value="ATPase copper transporting beta"/>
    <property type="match status" value="1"/>
</dbReference>
<feature type="domain" description="HMA" evidence="2">
    <location>
        <begin position="2"/>
        <end position="68"/>
    </location>
</feature>
<accession>A0A369B969</accession>
<proteinExistence type="predicted"/>
<protein>
    <submittedName>
        <fullName evidence="3">Copper chaperone CopZ</fullName>
    </submittedName>
</protein>
<dbReference type="AlphaFoldDB" id="A0A369B969"/>
<dbReference type="InterPro" id="IPR006121">
    <property type="entry name" value="HMA_dom"/>
</dbReference>
<evidence type="ECO:0000259" key="2">
    <source>
        <dbReference type="PROSITE" id="PS50846"/>
    </source>
</evidence>
<name>A0A369B969_9BACL</name>
<dbReference type="Proteomes" id="UP000253090">
    <property type="component" value="Unassembled WGS sequence"/>
</dbReference>
<dbReference type="CDD" id="cd00371">
    <property type="entry name" value="HMA"/>
    <property type="match status" value="1"/>
</dbReference>
<keyword evidence="4" id="KW-1185">Reference proteome</keyword>
<dbReference type="SUPFAM" id="SSF55008">
    <property type="entry name" value="HMA, heavy metal-associated domain"/>
    <property type="match status" value="1"/>
</dbReference>
<comment type="caution">
    <text evidence="3">The sequence shown here is derived from an EMBL/GenBank/DDBJ whole genome shotgun (WGS) entry which is preliminary data.</text>
</comment>
<dbReference type="Pfam" id="PF00403">
    <property type="entry name" value="HMA"/>
    <property type="match status" value="1"/>
</dbReference>
<gene>
    <name evidence="3" type="ORF">DFP94_10732</name>
</gene>
<dbReference type="OrthoDB" id="2721717at2"/>
<evidence type="ECO:0000313" key="4">
    <source>
        <dbReference type="Proteomes" id="UP000253090"/>
    </source>
</evidence>
<dbReference type="InterPro" id="IPR017969">
    <property type="entry name" value="Heavy-metal-associated_CS"/>
</dbReference>